<proteinExistence type="predicted"/>
<gene>
    <name evidence="2" type="ORF">A2125_00185</name>
</gene>
<protein>
    <submittedName>
        <fullName evidence="2">Uncharacterized protein</fullName>
    </submittedName>
</protein>
<accession>A0A1F7WU25</accession>
<organism evidence="2 3">
    <name type="scientific">Candidatus Woesebacteria bacterium GWB1_43_5</name>
    <dbReference type="NCBI Taxonomy" id="1802474"/>
    <lineage>
        <taxon>Bacteria</taxon>
        <taxon>Candidatus Woeseibacteriota</taxon>
    </lineage>
</organism>
<keyword evidence="1" id="KW-0175">Coiled coil</keyword>
<dbReference type="AlphaFoldDB" id="A0A1F7WU25"/>
<reference evidence="2 3" key="1">
    <citation type="journal article" date="2016" name="Nat. Commun.">
        <title>Thousands of microbial genomes shed light on interconnected biogeochemical processes in an aquifer system.</title>
        <authorList>
            <person name="Anantharaman K."/>
            <person name="Brown C.T."/>
            <person name="Hug L.A."/>
            <person name="Sharon I."/>
            <person name="Castelle C.J."/>
            <person name="Probst A.J."/>
            <person name="Thomas B.C."/>
            <person name="Singh A."/>
            <person name="Wilkins M.J."/>
            <person name="Karaoz U."/>
            <person name="Brodie E.L."/>
            <person name="Williams K.H."/>
            <person name="Hubbard S.S."/>
            <person name="Banfield J.F."/>
        </authorList>
    </citation>
    <scope>NUCLEOTIDE SEQUENCE [LARGE SCALE GENOMIC DNA]</scope>
</reference>
<evidence type="ECO:0000256" key="1">
    <source>
        <dbReference type="SAM" id="Coils"/>
    </source>
</evidence>
<sequence>MSDTKMLQAILNGQSAIREHVSQQILNVRKDIKKVEKKVDENTKRIDKLGSQLAYLEDDAPTGEEFRALSKRVEKVESKTALM</sequence>
<dbReference type="Gene3D" id="1.20.5.340">
    <property type="match status" value="1"/>
</dbReference>
<comment type="caution">
    <text evidence="2">The sequence shown here is derived from an EMBL/GenBank/DDBJ whole genome shotgun (WGS) entry which is preliminary data.</text>
</comment>
<dbReference type="Proteomes" id="UP000178812">
    <property type="component" value="Unassembled WGS sequence"/>
</dbReference>
<evidence type="ECO:0000313" key="3">
    <source>
        <dbReference type="Proteomes" id="UP000178812"/>
    </source>
</evidence>
<name>A0A1F7WU25_9BACT</name>
<dbReference type="EMBL" id="MGFM01000028">
    <property type="protein sequence ID" value="OGM05688.1"/>
    <property type="molecule type" value="Genomic_DNA"/>
</dbReference>
<evidence type="ECO:0000313" key="2">
    <source>
        <dbReference type="EMBL" id="OGM05688.1"/>
    </source>
</evidence>
<feature type="coiled-coil region" evidence="1">
    <location>
        <begin position="18"/>
        <end position="52"/>
    </location>
</feature>